<organism evidence="2 3">
    <name type="scientific">Roridomyces roridus</name>
    <dbReference type="NCBI Taxonomy" id="1738132"/>
    <lineage>
        <taxon>Eukaryota</taxon>
        <taxon>Fungi</taxon>
        <taxon>Dikarya</taxon>
        <taxon>Basidiomycota</taxon>
        <taxon>Agaricomycotina</taxon>
        <taxon>Agaricomycetes</taxon>
        <taxon>Agaricomycetidae</taxon>
        <taxon>Agaricales</taxon>
        <taxon>Marasmiineae</taxon>
        <taxon>Mycenaceae</taxon>
        <taxon>Roridomyces</taxon>
    </lineage>
</organism>
<dbReference type="EMBL" id="JARKIF010000017">
    <property type="protein sequence ID" value="KAJ7620273.1"/>
    <property type="molecule type" value="Genomic_DNA"/>
</dbReference>
<feature type="compositionally biased region" description="Polar residues" evidence="1">
    <location>
        <begin position="39"/>
        <end position="51"/>
    </location>
</feature>
<evidence type="ECO:0000256" key="1">
    <source>
        <dbReference type="SAM" id="MobiDB-lite"/>
    </source>
</evidence>
<evidence type="ECO:0000313" key="3">
    <source>
        <dbReference type="Proteomes" id="UP001221142"/>
    </source>
</evidence>
<dbReference type="AlphaFoldDB" id="A0AAD7BGG4"/>
<name>A0AAD7BGG4_9AGAR</name>
<dbReference type="Proteomes" id="UP001221142">
    <property type="component" value="Unassembled WGS sequence"/>
</dbReference>
<evidence type="ECO:0000313" key="2">
    <source>
        <dbReference type="EMBL" id="KAJ7620273.1"/>
    </source>
</evidence>
<comment type="caution">
    <text evidence="2">The sequence shown here is derived from an EMBL/GenBank/DDBJ whole genome shotgun (WGS) entry which is preliminary data.</text>
</comment>
<protein>
    <submittedName>
        <fullName evidence="2">Uncharacterized protein</fullName>
    </submittedName>
</protein>
<accession>A0AAD7BGG4</accession>
<gene>
    <name evidence="2" type="ORF">FB45DRAFT_871311</name>
</gene>
<proteinExistence type="predicted"/>
<reference evidence="2" key="1">
    <citation type="submission" date="2023-03" db="EMBL/GenBank/DDBJ databases">
        <title>Massive genome expansion in bonnet fungi (Mycena s.s.) driven by repeated elements and novel gene families across ecological guilds.</title>
        <authorList>
            <consortium name="Lawrence Berkeley National Laboratory"/>
            <person name="Harder C.B."/>
            <person name="Miyauchi S."/>
            <person name="Viragh M."/>
            <person name="Kuo A."/>
            <person name="Thoen E."/>
            <person name="Andreopoulos B."/>
            <person name="Lu D."/>
            <person name="Skrede I."/>
            <person name="Drula E."/>
            <person name="Henrissat B."/>
            <person name="Morin E."/>
            <person name="Kohler A."/>
            <person name="Barry K."/>
            <person name="LaButti K."/>
            <person name="Morin E."/>
            <person name="Salamov A."/>
            <person name="Lipzen A."/>
            <person name="Mereny Z."/>
            <person name="Hegedus B."/>
            <person name="Baldrian P."/>
            <person name="Stursova M."/>
            <person name="Weitz H."/>
            <person name="Taylor A."/>
            <person name="Grigoriev I.V."/>
            <person name="Nagy L.G."/>
            <person name="Martin F."/>
            <person name="Kauserud H."/>
        </authorList>
    </citation>
    <scope>NUCLEOTIDE SEQUENCE</scope>
    <source>
        <strain evidence="2">9284</strain>
    </source>
</reference>
<sequence length="135" mass="14853">MSSTSKLKNGKKARAASQCRFGTWSECKTKANMDDFNQKTRPTGSGMSQTGIEPGESKYVVQRKSLAASGASYYLRVCLLSVFLNPCSRGSVIHKKQIIFIRTPHLKLVQLMFPDYTTPVLPAPLDTLPLLNSLG</sequence>
<keyword evidence="3" id="KW-1185">Reference proteome</keyword>
<feature type="region of interest" description="Disordered" evidence="1">
    <location>
        <begin position="34"/>
        <end position="54"/>
    </location>
</feature>